<dbReference type="eggNOG" id="COG0451">
    <property type="taxonomic scope" value="Bacteria"/>
</dbReference>
<sequence>MKSNIDELADNINNSSLLILGGTGLFAKELLPRLINRIERKNIKTVIYITTRSKTKAISFIPEIKKSYIRFITVDFLKNNEIGIDINPKYIIHMATTSAYETFNKISQLSKFLVLKNSSEAVSKLIEKNDVKRLLFVSSGVAYGDVEIYDENTKACLDYLDSKNSLAVGKLYSEFLLNSVCEANNTEFKIARCFSFISKYLPYDIHYAVGNFVRDAVNEKDIVIKSDGKDIRSYQDISDAVEWLSFLLNKDFPYKVINIGSDIGITIYDLAKKVKHLLNTNSKIIVKNNNIIDDNNKRVNYVPSLKLAYKIGLKQRVKLEDSIIKLAEHIKKENLNNV</sequence>
<dbReference type="STRING" id="167548.EU98_1839"/>
<evidence type="ECO:0000313" key="3">
    <source>
        <dbReference type="EMBL" id="KGG00307.1"/>
    </source>
</evidence>
<evidence type="ECO:0000313" key="4">
    <source>
        <dbReference type="Proteomes" id="UP000030533"/>
    </source>
</evidence>
<dbReference type="InterPro" id="IPR036291">
    <property type="entry name" value="NAD(P)-bd_dom_sf"/>
</dbReference>
<accession>A0A0A2AHL6</accession>
<comment type="caution">
    <text evidence="3">The sequence shown here is derived from an EMBL/GenBank/DDBJ whole genome shotgun (WGS) entry which is preliminary data.</text>
</comment>
<dbReference type="Pfam" id="PF01370">
    <property type="entry name" value="Epimerase"/>
    <property type="match status" value="1"/>
</dbReference>
<dbReference type="Gene3D" id="3.40.50.720">
    <property type="entry name" value="NAD(P)-binding Rossmann-like Domain"/>
    <property type="match status" value="1"/>
</dbReference>
<dbReference type="AlphaFoldDB" id="A0A0A2AHL6"/>
<dbReference type="PANTHER" id="PTHR43000">
    <property type="entry name" value="DTDP-D-GLUCOSE 4,6-DEHYDRATASE-RELATED"/>
    <property type="match status" value="1"/>
</dbReference>
<keyword evidence="3" id="KW-0456">Lyase</keyword>
<evidence type="ECO:0000259" key="2">
    <source>
        <dbReference type="Pfam" id="PF01370"/>
    </source>
</evidence>
<protein>
    <submittedName>
        <fullName evidence="3">dTDP-glucose 4,6-dehydratase</fullName>
        <ecNumber evidence="3">4.2.1.46</ecNumber>
    </submittedName>
</protein>
<dbReference type="SUPFAM" id="SSF51735">
    <property type="entry name" value="NAD(P)-binding Rossmann-fold domains"/>
    <property type="match status" value="1"/>
</dbReference>
<feature type="domain" description="NAD-dependent epimerase/dehydratase" evidence="2">
    <location>
        <begin position="18"/>
        <end position="260"/>
    </location>
</feature>
<organism evidence="3 4">
    <name type="scientific">Prochlorococcus marinus str. MIT 9314</name>
    <dbReference type="NCBI Taxonomy" id="167548"/>
    <lineage>
        <taxon>Bacteria</taxon>
        <taxon>Bacillati</taxon>
        <taxon>Cyanobacteriota</taxon>
        <taxon>Cyanophyceae</taxon>
        <taxon>Synechococcales</taxon>
        <taxon>Prochlorococcaceae</taxon>
        <taxon>Prochlorococcus</taxon>
    </lineage>
</organism>
<dbReference type="EC" id="4.2.1.46" evidence="3"/>
<dbReference type="Proteomes" id="UP000030533">
    <property type="component" value="Unassembled WGS sequence"/>
</dbReference>
<comment type="similarity">
    <text evidence="1">Belongs to the NAD(P)-dependent epimerase/dehydratase family.</text>
</comment>
<dbReference type="CDD" id="cd08946">
    <property type="entry name" value="SDR_e"/>
    <property type="match status" value="1"/>
</dbReference>
<dbReference type="RefSeq" id="WP_032516459.1">
    <property type="nucleotide sequence ID" value="NZ_JNAO01000013.1"/>
</dbReference>
<dbReference type="GO" id="GO:0008460">
    <property type="term" value="F:dTDP-glucose 4,6-dehydratase activity"/>
    <property type="evidence" value="ECO:0007669"/>
    <property type="project" value="UniProtKB-EC"/>
</dbReference>
<dbReference type="EMBL" id="JNAO01000013">
    <property type="protein sequence ID" value="KGG00307.1"/>
    <property type="molecule type" value="Genomic_DNA"/>
</dbReference>
<reference evidence="4" key="1">
    <citation type="journal article" date="2014" name="Sci. Data">
        <title>Genomes of diverse isolates of the marine cyanobacterium Prochlorococcus.</title>
        <authorList>
            <person name="Biller S."/>
            <person name="Berube P."/>
            <person name="Thompson J."/>
            <person name="Kelly L."/>
            <person name="Roggensack S."/>
            <person name="Awad L."/>
            <person name="Roache-Johnson K."/>
            <person name="Ding H."/>
            <person name="Giovannoni S.J."/>
            <person name="Moore L.R."/>
            <person name="Chisholm S.W."/>
        </authorList>
    </citation>
    <scope>NUCLEOTIDE SEQUENCE [LARGE SCALE GENOMIC DNA]</scope>
    <source>
        <strain evidence="4">MIT 9314</strain>
    </source>
</reference>
<name>A0A0A2AHL6_PROMR</name>
<evidence type="ECO:0000256" key="1">
    <source>
        <dbReference type="ARBA" id="ARBA00007637"/>
    </source>
</evidence>
<proteinExistence type="inferred from homology"/>
<gene>
    <name evidence="3" type="ORF">EU98_1839</name>
</gene>
<dbReference type="InterPro" id="IPR001509">
    <property type="entry name" value="Epimerase_deHydtase"/>
</dbReference>